<comment type="caution">
    <text evidence="1">The sequence shown here is derived from an EMBL/GenBank/DDBJ whole genome shotgun (WGS) entry which is preliminary data.</text>
</comment>
<dbReference type="EMBL" id="SAYW01000006">
    <property type="protein sequence ID" value="RWU05055.1"/>
    <property type="molecule type" value="Genomic_DNA"/>
</dbReference>
<dbReference type="OrthoDB" id="880927at2"/>
<protein>
    <submittedName>
        <fullName evidence="1">Uncharacterized protein</fullName>
    </submittedName>
</protein>
<dbReference type="RefSeq" id="WP_128353394.1">
    <property type="nucleotide sequence ID" value="NZ_QMHN01000006.1"/>
</dbReference>
<organism evidence="1 2">
    <name type="scientific">Pedobacter chitinilyticus</name>
    <dbReference type="NCBI Taxonomy" id="2233776"/>
    <lineage>
        <taxon>Bacteria</taxon>
        <taxon>Pseudomonadati</taxon>
        <taxon>Bacteroidota</taxon>
        <taxon>Sphingobacteriia</taxon>
        <taxon>Sphingobacteriales</taxon>
        <taxon>Sphingobacteriaceae</taxon>
        <taxon>Pedobacter</taxon>
    </lineage>
</organism>
<dbReference type="AlphaFoldDB" id="A0A443YMP7"/>
<sequence length="189" mass="20849">MAKSENNEVMFGARGKVGNLVVFKNFANNQTVIAKRPRRPENLVYTEKQIKATQKFREGVLYAKAVISNPDLVATYQPFVKPGTSVYNLALADYCKEPEITLVDTSTYQGQIGDQIKVKAIDNFRVTEVKVSIFDATDVLIESGLAMLSTNNIDWIYEATTLNGNLTGTKVTAEAKDTPGHIKAETVII</sequence>
<evidence type="ECO:0000313" key="1">
    <source>
        <dbReference type="EMBL" id="RWU05055.1"/>
    </source>
</evidence>
<accession>A0A443YMP7</accession>
<name>A0A443YMP7_9SPHI</name>
<gene>
    <name evidence="1" type="ORF">DPV69_18000</name>
</gene>
<dbReference type="Proteomes" id="UP000284120">
    <property type="component" value="Unassembled WGS sequence"/>
</dbReference>
<reference evidence="1 2" key="1">
    <citation type="submission" date="2018-06" db="EMBL/GenBank/DDBJ databases">
        <title>Pedobacter endophyticus sp. nov., an endophytic bacterium isolated from a leaf of Triticum aestivum.</title>
        <authorList>
            <person name="Zhang L."/>
        </authorList>
    </citation>
    <scope>NUCLEOTIDE SEQUENCE [LARGE SCALE GENOMIC DNA]</scope>
    <source>
        <strain evidence="1 2">CM134L-2</strain>
    </source>
</reference>
<proteinExistence type="predicted"/>
<evidence type="ECO:0000313" key="2">
    <source>
        <dbReference type="Proteomes" id="UP000284120"/>
    </source>
</evidence>
<keyword evidence="2" id="KW-1185">Reference proteome</keyword>